<organism evidence="6 7">
    <name type="scientific">Cladorrhinum samala</name>
    <dbReference type="NCBI Taxonomy" id="585594"/>
    <lineage>
        <taxon>Eukaryota</taxon>
        <taxon>Fungi</taxon>
        <taxon>Dikarya</taxon>
        <taxon>Ascomycota</taxon>
        <taxon>Pezizomycotina</taxon>
        <taxon>Sordariomycetes</taxon>
        <taxon>Sordariomycetidae</taxon>
        <taxon>Sordariales</taxon>
        <taxon>Podosporaceae</taxon>
        <taxon>Cladorrhinum</taxon>
    </lineage>
</organism>
<reference evidence="6" key="1">
    <citation type="journal article" date="2023" name="Mol. Phylogenet. Evol.">
        <title>Genome-scale phylogeny and comparative genomics of the fungal order Sordariales.</title>
        <authorList>
            <person name="Hensen N."/>
            <person name="Bonometti L."/>
            <person name="Westerberg I."/>
            <person name="Brannstrom I.O."/>
            <person name="Guillou S."/>
            <person name="Cros-Aarteil S."/>
            <person name="Calhoun S."/>
            <person name="Haridas S."/>
            <person name="Kuo A."/>
            <person name="Mondo S."/>
            <person name="Pangilinan J."/>
            <person name="Riley R."/>
            <person name="LaButti K."/>
            <person name="Andreopoulos B."/>
            <person name="Lipzen A."/>
            <person name="Chen C."/>
            <person name="Yan M."/>
            <person name="Daum C."/>
            <person name="Ng V."/>
            <person name="Clum A."/>
            <person name="Steindorff A."/>
            <person name="Ohm R.A."/>
            <person name="Martin F."/>
            <person name="Silar P."/>
            <person name="Natvig D.O."/>
            <person name="Lalanne C."/>
            <person name="Gautier V."/>
            <person name="Ament-Velasquez S.L."/>
            <person name="Kruys A."/>
            <person name="Hutchinson M.I."/>
            <person name="Powell A.J."/>
            <person name="Barry K."/>
            <person name="Miller A.N."/>
            <person name="Grigoriev I.V."/>
            <person name="Debuchy R."/>
            <person name="Gladieux P."/>
            <person name="Hiltunen Thoren M."/>
            <person name="Johannesson H."/>
        </authorList>
    </citation>
    <scope>NUCLEOTIDE SEQUENCE</scope>
    <source>
        <strain evidence="6">PSN324</strain>
    </source>
</reference>
<keyword evidence="1" id="KW-0346">Stress response</keyword>
<dbReference type="InterPro" id="IPR002068">
    <property type="entry name" value="A-crystallin/Hsp20_dom"/>
</dbReference>
<dbReference type="PROSITE" id="PS01031">
    <property type="entry name" value="SHSP"/>
    <property type="match status" value="1"/>
</dbReference>
<evidence type="ECO:0000256" key="2">
    <source>
        <dbReference type="PROSITE-ProRule" id="PRU00285"/>
    </source>
</evidence>
<evidence type="ECO:0000259" key="5">
    <source>
        <dbReference type="PROSITE" id="PS01031"/>
    </source>
</evidence>
<protein>
    <submittedName>
        <fullName evidence="6">HSP20-like chaperone</fullName>
    </submittedName>
</protein>
<dbReference type="SUPFAM" id="SSF49764">
    <property type="entry name" value="HSP20-like chaperones"/>
    <property type="match status" value="1"/>
</dbReference>
<evidence type="ECO:0000313" key="7">
    <source>
        <dbReference type="Proteomes" id="UP001321749"/>
    </source>
</evidence>
<comment type="similarity">
    <text evidence="2 3">Belongs to the small heat shock protein (HSP20) family.</text>
</comment>
<reference evidence="6" key="2">
    <citation type="submission" date="2023-06" db="EMBL/GenBank/DDBJ databases">
        <authorList>
            <consortium name="Lawrence Berkeley National Laboratory"/>
            <person name="Mondo S.J."/>
            <person name="Hensen N."/>
            <person name="Bonometti L."/>
            <person name="Westerberg I."/>
            <person name="Brannstrom I.O."/>
            <person name="Guillou S."/>
            <person name="Cros-Aarteil S."/>
            <person name="Calhoun S."/>
            <person name="Haridas S."/>
            <person name="Kuo A."/>
            <person name="Pangilinan J."/>
            <person name="Riley R."/>
            <person name="Labutti K."/>
            <person name="Andreopoulos B."/>
            <person name="Lipzen A."/>
            <person name="Chen C."/>
            <person name="Yanf M."/>
            <person name="Daum C."/>
            <person name="Ng V."/>
            <person name="Clum A."/>
            <person name="Steindorff A."/>
            <person name="Ohm R."/>
            <person name="Martin F."/>
            <person name="Silar P."/>
            <person name="Natvig D."/>
            <person name="Lalanne C."/>
            <person name="Gautier V."/>
            <person name="Ament-Velasquez S.L."/>
            <person name="Kruys A."/>
            <person name="Hutchinson M.I."/>
            <person name="Powell A.J."/>
            <person name="Barry K."/>
            <person name="Miller A.N."/>
            <person name="Grigoriev I.V."/>
            <person name="Debuchy R."/>
            <person name="Gladieux P."/>
            <person name="Thoren M.H."/>
            <person name="Johannesson H."/>
        </authorList>
    </citation>
    <scope>NUCLEOTIDE SEQUENCE</scope>
    <source>
        <strain evidence="6">PSN324</strain>
    </source>
</reference>
<dbReference type="CDD" id="cd06464">
    <property type="entry name" value="ACD_sHsps-like"/>
    <property type="match status" value="1"/>
</dbReference>
<evidence type="ECO:0000313" key="6">
    <source>
        <dbReference type="EMBL" id="KAK4466600.1"/>
    </source>
</evidence>
<dbReference type="AlphaFoldDB" id="A0AAV9I0L8"/>
<proteinExistence type="inferred from homology"/>
<feature type="region of interest" description="Disordered" evidence="4">
    <location>
        <begin position="1"/>
        <end position="27"/>
    </location>
</feature>
<name>A0AAV9I0L8_9PEZI</name>
<dbReference type="InterPro" id="IPR008978">
    <property type="entry name" value="HSP20-like_chaperone"/>
</dbReference>
<accession>A0AAV9I0L8</accession>
<evidence type="ECO:0000256" key="1">
    <source>
        <dbReference type="ARBA" id="ARBA00023016"/>
    </source>
</evidence>
<evidence type="ECO:0000256" key="3">
    <source>
        <dbReference type="RuleBase" id="RU003616"/>
    </source>
</evidence>
<sequence length="156" mass="16915">MREYWQSYAAGQESRGAEDPAAAGDDDAFVDGEETFAPPADVFATPTGWTIHLAIPGAKKQDVGVHWDGDRSVLVVSGVVYRPGDEEFLQGMISGERKVGLFERKIELPPKGAAAQNEKGEVDGDKISAKLEDGVLTVVVGKLEKEWTEIKKVDIE</sequence>
<dbReference type="PANTHER" id="PTHR11527">
    <property type="entry name" value="HEAT-SHOCK PROTEIN 20 FAMILY MEMBER"/>
    <property type="match status" value="1"/>
</dbReference>
<dbReference type="Gene3D" id="2.60.40.790">
    <property type="match status" value="1"/>
</dbReference>
<comment type="caution">
    <text evidence="6">The sequence shown here is derived from an EMBL/GenBank/DDBJ whole genome shotgun (WGS) entry which is preliminary data.</text>
</comment>
<dbReference type="Proteomes" id="UP001321749">
    <property type="component" value="Unassembled WGS sequence"/>
</dbReference>
<evidence type="ECO:0000256" key="4">
    <source>
        <dbReference type="SAM" id="MobiDB-lite"/>
    </source>
</evidence>
<keyword evidence="7" id="KW-1185">Reference proteome</keyword>
<feature type="domain" description="SHSP" evidence="5">
    <location>
        <begin position="31"/>
        <end position="156"/>
    </location>
</feature>
<gene>
    <name evidence="6" type="ORF">QBC42DRAFT_258472</name>
</gene>
<dbReference type="EMBL" id="MU864930">
    <property type="protein sequence ID" value="KAK4466600.1"/>
    <property type="molecule type" value="Genomic_DNA"/>
</dbReference>
<dbReference type="InterPro" id="IPR031107">
    <property type="entry name" value="Small_HSP"/>
</dbReference>
<dbReference type="Pfam" id="PF00011">
    <property type="entry name" value="HSP20"/>
    <property type="match status" value="1"/>
</dbReference>